<keyword evidence="9" id="KW-0238">DNA-binding</keyword>
<organism evidence="14 15">
    <name type="scientific">Centaurea solstitialis</name>
    <name type="common">yellow star-thistle</name>
    <dbReference type="NCBI Taxonomy" id="347529"/>
    <lineage>
        <taxon>Eukaryota</taxon>
        <taxon>Viridiplantae</taxon>
        <taxon>Streptophyta</taxon>
        <taxon>Embryophyta</taxon>
        <taxon>Tracheophyta</taxon>
        <taxon>Spermatophyta</taxon>
        <taxon>Magnoliopsida</taxon>
        <taxon>eudicotyledons</taxon>
        <taxon>Gunneridae</taxon>
        <taxon>Pentapetalae</taxon>
        <taxon>asterids</taxon>
        <taxon>campanulids</taxon>
        <taxon>Asterales</taxon>
        <taxon>Asteraceae</taxon>
        <taxon>Carduoideae</taxon>
        <taxon>Cardueae</taxon>
        <taxon>Centaureinae</taxon>
        <taxon>Centaurea</taxon>
    </lineage>
</organism>
<evidence type="ECO:0000313" key="14">
    <source>
        <dbReference type="EMBL" id="KAJ9544339.1"/>
    </source>
</evidence>
<keyword evidence="3" id="KW-0064">Aspartyl protease</keyword>
<accession>A0AA38WBP0</accession>
<evidence type="ECO:0000256" key="2">
    <source>
        <dbReference type="ARBA" id="ARBA00022723"/>
    </source>
</evidence>
<keyword evidence="5" id="KW-0460">Magnesium</keyword>
<dbReference type="InterPro" id="IPR041588">
    <property type="entry name" value="Integrase_H2C2"/>
</dbReference>
<dbReference type="EMBL" id="JARYMX010000006">
    <property type="protein sequence ID" value="KAJ9544339.1"/>
    <property type="molecule type" value="Genomic_DNA"/>
</dbReference>
<evidence type="ECO:0000256" key="4">
    <source>
        <dbReference type="ARBA" id="ARBA00022801"/>
    </source>
</evidence>
<sequence length="685" mass="79102">MFEEQFAPRIEKERVTSEFLRLTKTTELVNEIIGQFLEKSLFCPDYVNNKKMKIYRYMGVLRQDMKEFVATAMCTGFNQMVEVARAREPQESRLWSCTEDLLPLLSAMAHQATMPKLAEAPVQAPTHTTLRITDGTTCKKGGSSSSHGRAFQVTAVETKASTDVVTEGKKLLVTEVPVVNKLPDVFLEDLPGIPPDRYGHYEFLVMPFGLTNASAAFMDLMNQVCRLMLDRSVIVFIDDILIYSDTKEDHVVHLRDVLEVLRKERLYAKFSKCVLVTREGSGNSLRFEQRWLDVVKDYDCEILYHLGKANVVADALSRKTSNVSLRIAHLKMAVTTSFLEMLQQAQEEASRDENQNKERVRARQTLLEEAHKSRFSIHPGATKMYTDLKSDYWWPGMKHDVARYVESCLTCLKVKVKHQKSHGKMQPLEIPMWKWENITVDLITKLPKTPQKFDMIWVIVDRLTKSAHFLAIRESFTSEQLADIYVKESFRITTVSTQALGCYYMKCFTEGNVENPDLLGEVDQRVLGSVEVVQKTTENIQRIMEWLQTSQSREKSYADRHRSDLEFHVGDLVLLKVSPWKGVIRFQKRGKLGPRYIGPYMVLAHMGKLRKCLTNKTAHIPLDDIQVDESLNYVERLVVVLERKVKRLQNKEVGTVKVQWQHRKGSEWTWEPKAEMWEKYPELFA</sequence>
<keyword evidence="4" id="KW-0378">Hydrolase</keyword>
<dbReference type="GO" id="GO:0046872">
    <property type="term" value="F:metal ion binding"/>
    <property type="evidence" value="ECO:0007669"/>
    <property type="project" value="UniProtKB-KW"/>
</dbReference>
<evidence type="ECO:0000256" key="1">
    <source>
        <dbReference type="ARBA" id="ARBA00022670"/>
    </source>
</evidence>
<keyword evidence="8" id="KW-0808">Transferase</keyword>
<dbReference type="CDD" id="cd01647">
    <property type="entry name" value="RT_LTR"/>
    <property type="match status" value="1"/>
</dbReference>
<dbReference type="AlphaFoldDB" id="A0AA38WBP0"/>
<keyword evidence="2" id="KW-0479">Metal-binding</keyword>
<protein>
    <recommendedName>
        <fullName evidence="16">Reverse transcriptase domain-containing protein</fullName>
    </recommendedName>
</protein>
<keyword evidence="10" id="KW-0233">DNA recombination</keyword>
<evidence type="ECO:0008006" key="16">
    <source>
        <dbReference type="Google" id="ProtNLM"/>
    </source>
</evidence>
<evidence type="ECO:0000256" key="7">
    <source>
        <dbReference type="ARBA" id="ARBA00022918"/>
    </source>
</evidence>
<dbReference type="SUPFAM" id="SSF56672">
    <property type="entry name" value="DNA/RNA polymerases"/>
    <property type="match status" value="1"/>
</dbReference>
<dbReference type="Proteomes" id="UP001172457">
    <property type="component" value="Chromosome 6"/>
</dbReference>
<dbReference type="GO" id="GO:0003677">
    <property type="term" value="F:DNA binding"/>
    <property type="evidence" value="ECO:0007669"/>
    <property type="project" value="UniProtKB-KW"/>
</dbReference>
<dbReference type="Pfam" id="PF00078">
    <property type="entry name" value="RVT_1"/>
    <property type="match status" value="1"/>
</dbReference>
<dbReference type="PANTHER" id="PTHR37984:SF5">
    <property type="entry name" value="PROTEIN NYNRIN-LIKE"/>
    <property type="match status" value="1"/>
</dbReference>
<evidence type="ECO:0000256" key="9">
    <source>
        <dbReference type="ARBA" id="ARBA00023125"/>
    </source>
</evidence>
<keyword evidence="6" id="KW-0229">DNA integration</keyword>
<evidence type="ECO:0000256" key="10">
    <source>
        <dbReference type="ARBA" id="ARBA00023172"/>
    </source>
</evidence>
<evidence type="ECO:0000259" key="13">
    <source>
        <dbReference type="Pfam" id="PF24626"/>
    </source>
</evidence>
<gene>
    <name evidence="14" type="ORF">OSB04_024046</name>
</gene>
<feature type="domain" description="Tf2-1-like SH3-like" evidence="13">
    <location>
        <begin position="570"/>
        <end position="608"/>
    </location>
</feature>
<keyword evidence="15" id="KW-1185">Reference proteome</keyword>
<dbReference type="InterPro" id="IPR000477">
    <property type="entry name" value="RT_dom"/>
</dbReference>
<dbReference type="Pfam" id="PF17921">
    <property type="entry name" value="Integrase_H2C2"/>
    <property type="match status" value="1"/>
</dbReference>
<reference evidence="14" key="1">
    <citation type="submission" date="2023-03" db="EMBL/GenBank/DDBJ databases">
        <title>Chromosome-scale reference genome and RAD-based genetic map of yellow starthistle (Centaurea solstitialis) reveal putative structural variation and QTLs associated with invader traits.</title>
        <authorList>
            <person name="Reatini B."/>
            <person name="Cang F.A."/>
            <person name="Jiang Q."/>
            <person name="Mckibben M.T.W."/>
            <person name="Barker M.S."/>
            <person name="Rieseberg L.H."/>
            <person name="Dlugosch K.M."/>
        </authorList>
    </citation>
    <scope>NUCLEOTIDE SEQUENCE</scope>
    <source>
        <strain evidence="14">CAN-66</strain>
        <tissue evidence="14">Leaf</tissue>
    </source>
</reference>
<dbReference type="Pfam" id="PF24626">
    <property type="entry name" value="SH3_Tf2-1"/>
    <property type="match status" value="1"/>
</dbReference>
<dbReference type="GO" id="GO:0003964">
    <property type="term" value="F:RNA-directed DNA polymerase activity"/>
    <property type="evidence" value="ECO:0007669"/>
    <property type="project" value="UniProtKB-KW"/>
</dbReference>
<evidence type="ECO:0000256" key="5">
    <source>
        <dbReference type="ARBA" id="ARBA00022842"/>
    </source>
</evidence>
<keyword evidence="8" id="KW-0239">DNA-directed DNA polymerase</keyword>
<dbReference type="GO" id="GO:0006310">
    <property type="term" value="P:DNA recombination"/>
    <property type="evidence" value="ECO:0007669"/>
    <property type="project" value="UniProtKB-KW"/>
</dbReference>
<feature type="domain" description="Reverse transcriptase" evidence="11">
    <location>
        <begin position="198"/>
        <end position="277"/>
    </location>
</feature>
<evidence type="ECO:0000259" key="11">
    <source>
        <dbReference type="Pfam" id="PF00078"/>
    </source>
</evidence>
<dbReference type="GO" id="GO:0004190">
    <property type="term" value="F:aspartic-type endopeptidase activity"/>
    <property type="evidence" value="ECO:0007669"/>
    <property type="project" value="UniProtKB-KW"/>
</dbReference>
<feature type="domain" description="Integrase zinc-binding" evidence="12">
    <location>
        <begin position="362"/>
        <end position="416"/>
    </location>
</feature>
<evidence type="ECO:0000313" key="15">
    <source>
        <dbReference type="Proteomes" id="UP001172457"/>
    </source>
</evidence>
<proteinExistence type="predicted"/>
<evidence type="ECO:0000256" key="6">
    <source>
        <dbReference type="ARBA" id="ARBA00022908"/>
    </source>
</evidence>
<dbReference type="GO" id="GO:0006508">
    <property type="term" value="P:proteolysis"/>
    <property type="evidence" value="ECO:0007669"/>
    <property type="project" value="UniProtKB-KW"/>
</dbReference>
<dbReference type="InterPro" id="IPR043128">
    <property type="entry name" value="Rev_trsase/Diguanyl_cyclase"/>
</dbReference>
<evidence type="ECO:0000259" key="12">
    <source>
        <dbReference type="Pfam" id="PF17921"/>
    </source>
</evidence>
<dbReference type="Gene3D" id="3.30.70.270">
    <property type="match status" value="1"/>
</dbReference>
<dbReference type="PANTHER" id="PTHR37984">
    <property type="entry name" value="PROTEIN CBG26694"/>
    <property type="match status" value="1"/>
</dbReference>
<evidence type="ECO:0000256" key="3">
    <source>
        <dbReference type="ARBA" id="ARBA00022750"/>
    </source>
</evidence>
<keyword evidence="1" id="KW-0645">Protease</keyword>
<comment type="caution">
    <text evidence="14">The sequence shown here is derived from an EMBL/GenBank/DDBJ whole genome shotgun (WGS) entry which is preliminary data.</text>
</comment>
<keyword evidence="8" id="KW-0548">Nucleotidyltransferase</keyword>
<dbReference type="InterPro" id="IPR050951">
    <property type="entry name" value="Retrovirus_Pol_polyprotein"/>
</dbReference>
<dbReference type="InterPro" id="IPR043502">
    <property type="entry name" value="DNA/RNA_pol_sf"/>
</dbReference>
<dbReference type="GO" id="GO:0015074">
    <property type="term" value="P:DNA integration"/>
    <property type="evidence" value="ECO:0007669"/>
    <property type="project" value="UniProtKB-KW"/>
</dbReference>
<dbReference type="GO" id="GO:0003887">
    <property type="term" value="F:DNA-directed DNA polymerase activity"/>
    <property type="evidence" value="ECO:0007669"/>
    <property type="project" value="UniProtKB-KW"/>
</dbReference>
<evidence type="ECO:0000256" key="8">
    <source>
        <dbReference type="ARBA" id="ARBA00022932"/>
    </source>
</evidence>
<name>A0AA38WBP0_9ASTR</name>
<dbReference type="Gene3D" id="1.10.340.70">
    <property type="match status" value="1"/>
</dbReference>
<keyword evidence="7" id="KW-0695">RNA-directed DNA polymerase</keyword>
<dbReference type="InterPro" id="IPR056924">
    <property type="entry name" value="SH3_Tf2-1"/>
</dbReference>